<evidence type="ECO:0000313" key="2">
    <source>
        <dbReference type="EMBL" id="CAA9236015.1"/>
    </source>
</evidence>
<evidence type="ECO:0000259" key="1">
    <source>
        <dbReference type="Pfam" id="PF13847"/>
    </source>
</evidence>
<dbReference type="Gene3D" id="3.40.50.150">
    <property type="entry name" value="Vaccinia Virus protein VP39"/>
    <property type="match status" value="1"/>
</dbReference>
<gene>
    <name evidence="2" type="ORF">AVDCRST_MAG42-1830</name>
</gene>
<name>A0A6J4HZX8_9BACT</name>
<feature type="domain" description="Methyltransferase" evidence="1">
    <location>
        <begin position="87"/>
        <end position="200"/>
    </location>
</feature>
<sequence>MSPIAPTEPRLAAPAAANAAGAVARNTTVSIGSSATLPAPATVADAGETDESLFEHHAWLYAFFRERVFRDDTDRIAAALWPGSRPTDGTRMVELGCGPGFYSCSFASRFPELAVLGIDQSARQLDCAKTKARQLGLLNCRFEADNVLDLSHADRTFDVVVAARLFTVLPDQERAIAEMHRVLKSGGRCLIAEPRYVFWASLPLFAMWVIASLTRLNNGYREPSKATVLSPRDFRRLFASQPWSSVKVWQDGRYQYALCEKD</sequence>
<dbReference type="CDD" id="cd02440">
    <property type="entry name" value="AdoMet_MTases"/>
    <property type="match status" value="1"/>
</dbReference>
<dbReference type="AlphaFoldDB" id="A0A6J4HZX8"/>
<dbReference type="InterPro" id="IPR025714">
    <property type="entry name" value="Methyltranfer_dom"/>
</dbReference>
<accession>A0A6J4HZX8</accession>
<dbReference type="EMBL" id="CADCTA010000057">
    <property type="protein sequence ID" value="CAA9236015.1"/>
    <property type="molecule type" value="Genomic_DNA"/>
</dbReference>
<dbReference type="InterPro" id="IPR029063">
    <property type="entry name" value="SAM-dependent_MTases_sf"/>
</dbReference>
<dbReference type="SUPFAM" id="SSF53335">
    <property type="entry name" value="S-adenosyl-L-methionine-dependent methyltransferases"/>
    <property type="match status" value="1"/>
</dbReference>
<protein>
    <recommendedName>
        <fullName evidence="1">Methyltransferase domain-containing protein</fullName>
    </recommendedName>
</protein>
<proteinExistence type="predicted"/>
<organism evidence="2">
    <name type="scientific">uncultured Chthoniobacterales bacterium</name>
    <dbReference type="NCBI Taxonomy" id="1836801"/>
    <lineage>
        <taxon>Bacteria</taxon>
        <taxon>Pseudomonadati</taxon>
        <taxon>Verrucomicrobiota</taxon>
        <taxon>Spartobacteria</taxon>
        <taxon>Chthoniobacterales</taxon>
        <taxon>environmental samples</taxon>
    </lineage>
</organism>
<dbReference type="Pfam" id="PF13847">
    <property type="entry name" value="Methyltransf_31"/>
    <property type="match status" value="1"/>
</dbReference>
<dbReference type="PANTHER" id="PTHR43591">
    <property type="entry name" value="METHYLTRANSFERASE"/>
    <property type="match status" value="1"/>
</dbReference>
<reference evidence="2" key="1">
    <citation type="submission" date="2020-02" db="EMBL/GenBank/DDBJ databases">
        <authorList>
            <person name="Meier V. D."/>
        </authorList>
    </citation>
    <scope>NUCLEOTIDE SEQUENCE</scope>
    <source>
        <strain evidence="2">AVDCRST_MAG42</strain>
    </source>
</reference>